<dbReference type="Proteomes" id="UP001519289">
    <property type="component" value="Unassembled WGS sequence"/>
</dbReference>
<gene>
    <name evidence="1" type="ORF">J2Z79_001692</name>
</gene>
<dbReference type="EMBL" id="JAGGLG010000011">
    <property type="protein sequence ID" value="MBP2018291.1"/>
    <property type="molecule type" value="Genomic_DNA"/>
</dbReference>
<organism evidence="1 2">
    <name type="scientific">Symbiobacterium terraclitae</name>
    <dbReference type="NCBI Taxonomy" id="557451"/>
    <lineage>
        <taxon>Bacteria</taxon>
        <taxon>Bacillati</taxon>
        <taxon>Bacillota</taxon>
        <taxon>Clostridia</taxon>
        <taxon>Eubacteriales</taxon>
        <taxon>Symbiobacteriaceae</taxon>
        <taxon>Symbiobacterium</taxon>
    </lineage>
</organism>
<proteinExistence type="predicted"/>
<evidence type="ECO:0000313" key="2">
    <source>
        <dbReference type="Proteomes" id="UP001519289"/>
    </source>
</evidence>
<accession>A0ABS4JTH1</accession>
<sequence>MSKKAMVYGPATLERVDTSNAKAYNISGHIR</sequence>
<comment type="caution">
    <text evidence="1">The sequence shown here is derived from an EMBL/GenBank/DDBJ whole genome shotgun (WGS) entry which is preliminary data.</text>
</comment>
<keyword evidence="2" id="KW-1185">Reference proteome</keyword>
<name>A0ABS4JTH1_9FIRM</name>
<reference evidence="1 2" key="1">
    <citation type="submission" date="2021-03" db="EMBL/GenBank/DDBJ databases">
        <title>Genomic Encyclopedia of Type Strains, Phase IV (KMG-IV): sequencing the most valuable type-strain genomes for metagenomic binning, comparative biology and taxonomic classification.</title>
        <authorList>
            <person name="Goeker M."/>
        </authorList>
    </citation>
    <scope>NUCLEOTIDE SEQUENCE [LARGE SCALE GENOMIC DNA]</scope>
    <source>
        <strain evidence="1 2">DSM 27138</strain>
    </source>
</reference>
<evidence type="ECO:0000313" key="1">
    <source>
        <dbReference type="EMBL" id="MBP2018291.1"/>
    </source>
</evidence>
<protein>
    <submittedName>
        <fullName evidence="1">Uncharacterized protein</fullName>
    </submittedName>
</protein>